<dbReference type="Gene3D" id="3.30.700.10">
    <property type="entry name" value="Glycoprotein, Type 4 Pilin"/>
    <property type="match status" value="1"/>
</dbReference>
<comment type="caution">
    <text evidence="3">The sequence shown here is derived from an EMBL/GenBank/DDBJ whole genome shotgun (WGS) entry which is preliminary data.</text>
</comment>
<dbReference type="InterPro" id="IPR045584">
    <property type="entry name" value="Pilin-like"/>
</dbReference>
<gene>
    <name evidence="3" type="ORF">FRUB_04653</name>
</gene>
<dbReference type="AlphaFoldDB" id="A0A225DGU8"/>
<evidence type="ECO:0000313" key="4">
    <source>
        <dbReference type="Proteomes" id="UP000214646"/>
    </source>
</evidence>
<keyword evidence="4" id="KW-1185">Reference proteome</keyword>
<dbReference type="SUPFAM" id="SSF54523">
    <property type="entry name" value="Pili subunits"/>
    <property type="match status" value="1"/>
</dbReference>
<dbReference type="PANTHER" id="PTHR30093:SF2">
    <property type="entry name" value="TYPE II SECRETION SYSTEM PROTEIN H"/>
    <property type="match status" value="1"/>
</dbReference>
<keyword evidence="1" id="KW-1133">Transmembrane helix</keyword>
<dbReference type="Proteomes" id="UP000214646">
    <property type="component" value="Unassembled WGS sequence"/>
</dbReference>
<dbReference type="OrthoDB" id="255848at2"/>
<organism evidence="3 4">
    <name type="scientific">Fimbriiglobus ruber</name>
    <dbReference type="NCBI Taxonomy" id="1908690"/>
    <lineage>
        <taxon>Bacteria</taxon>
        <taxon>Pseudomonadati</taxon>
        <taxon>Planctomycetota</taxon>
        <taxon>Planctomycetia</taxon>
        <taxon>Gemmatales</taxon>
        <taxon>Gemmataceae</taxon>
        <taxon>Fimbriiglobus</taxon>
    </lineage>
</organism>
<dbReference type="NCBIfam" id="TIGR04294">
    <property type="entry name" value="pre_pil_HX9DG"/>
    <property type="match status" value="1"/>
</dbReference>
<feature type="transmembrane region" description="Helical" evidence="1">
    <location>
        <begin position="21"/>
        <end position="39"/>
    </location>
</feature>
<keyword evidence="1" id="KW-0472">Membrane</keyword>
<evidence type="ECO:0000259" key="2">
    <source>
        <dbReference type="Pfam" id="PF07596"/>
    </source>
</evidence>
<dbReference type="Pfam" id="PF07596">
    <property type="entry name" value="SBP_bac_10"/>
    <property type="match status" value="1"/>
</dbReference>
<proteinExistence type="predicted"/>
<dbReference type="InterPro" id="IPR011453">
    <property type="entry name" value="DUF1559"/>
</dbReference>
<dbReference type="InterPro" id="IPR012902">
    <property type="entry name" value="N_methyl_site"/>
</dbReference>
<reference evidence="4" key="1">
    <citation type="submission" date="2017-06" db="EMBL/GenBank/DDBJ databases">
        <title>Genome analysis of Fimbriiglobus ruber SP5, the first member of the order Planctomycetales with confirmed chitinolytic capability.</title>
        <authorList>
            <person name="Ravin N.V."/>
            <person name="Rakitin A.L."/>
            <person name="Ivanova A.A."/>
            <person name="Beletsky A.V."/>
            <person name="Kulichevskaya I.S."/>
            <person name="Mardanov A.V."/>
            <person name="Dedysh S.N."/>
        </authorList>
    </citation>
    <scope>NUCLEOTIDE SEQUENCE [LARGE SCALE GENOMIC DNA]</scope>
    <source>
        <strain evidence="4">SP5</strain>
    </source>
</reference>
<dbReference type="PANTHER" id="PTHR30093">
    <property type="entry name" value="GENERAL SECRETION PATHWAY PROTEIN G"/>
    <property type="match status" value="1"/>
</dbReference>
<dbReference type="InterPro" id="IPR027558">
    <property type="entry name" value="Pre_pil_HX9DG_C"/>
</dbReference>
<keyword evidence="1" id="KW-0812">Transmembrane</keyword>
<dbReference type="EMBL" id="NIDE01000007">
    <property type="protein sequence ID" value="OWK40761.1"/>
    <property type="molecule type" value="Genomic_DNA"/>
</dbReference>
<dbReference type="NCBIfam" id="TIGR02532">
    <property type="entry name" value="IV_pilin_GFxxxE"/>
    <property type="match status" value="1"/>
</dbReference>
<dbReference type="Pfam" id="PF07963">
    <property type="entry name" value="N_methyl"/>
    <property type="match status" value="1"/>
</dbReference>
<sequence>MPISSCQRARVGRRAFTLIELLVVIAIIAILIGLLLPAVQKVREAAARMTCSNNIKQIGLAAHNYENTYQKLPGMWFSNKGFATYGNWNERTLFTDLLPFIEQTALYTMGTSSNSTVANDGFVYFSDYVAVTTVKTYLCPSDSTNPTHLDPGSYASGGSPLGTLWGTTGYRANIMVFDPNINKPLINAMPDGLSNTIILAHHVENCNGSNVGWAAANYVDWGVNPYFTGTQHPIPAFGWPTYAANNTARDSSGNYAGAPTGGAPNGNEIGVYIYGYPDFASGNLPFQITPATGNCSPSILTSPHTGAMLVGLGDGSVRTVASGMSSTTWINACNPIDGNVLGSDW</sequence>
<evidence type="ECO:0000313" key="3">
    <source>
        <dbReference type="EMBL" id="OWK40761.1"/>
    </source>
</evidence>
<feature type="domain" description="DUF1559" evidence="2">
    <location>
        <begin position="40"/>
        <end position="321"/>
    </location>
</feature>
<accession>A0A225DGU8</accession>
<protein>
    <recommendedName>
        <fullName evidence="2">DUF1559 domain-containing protein</fullName>
    </recommendedName>
</protein>
<name>A0A225DGU8_9BACT</name>
<dbReference type="RefSeq" id="WP_088255753.1">
    <property type="nucleotide sequence ID" value="NZ_NIDE01000007.1"/>
</dbReference>
<evidence type="ECO:0000256" key="1">
    <source>
        <dbReference type="SAM" id="Phobius"/>
    </source>
</evidence>